<dbReference type="Proteomes" id="UP000306340">
    <property type="component" value="Unassembled WGS sequence"/>
</dbReference>
<dbReference type="SUPFAM" id="SSF51161">
    <property type="entry name" value="Trimeric LpxA-like enzymes"/>
    <property type="match status" value="1"/>
</dbReference>
<keyword evidence="10 18" id="KW-0133">Cell shape</keyword>
<feature type="region of interest" description="Linker" evidence="18">
    <location>
        <begin position="232"/>
        <end position="252"/>
    </location>
</feature>
<feature type="binding site" evidence="18">
    <location>
        <position position="143"/>
    </location>
    <ligand>
        <name>UDP-N-acetyl-alpha-D-glucosamine</name>
        <dbReference type="ChEBI" id="CHEBI:57705"/>
    </ligand>
</feature>
<gene>
    <name evidence="18 20" type="primary">glmU</name>
    <name evidence="20" type="ORF">FAZ78_17260</name>
</gene>
<feature type="region of interest" description="N-acetyltransferase" evidence="18">
    <location>
        <begin position="253"/>
        <end position="452"/>
    </location>
</feature>
<dbReference type="GO" id="GO:0005737">
    <property type="term" value="C:cytoplasm"/>
    <property type="evidence" value="ECO:0007669"/>
    <property type="project" value="UniProtKB-SubCell"/>
</dbReference>
<sequence>MASPSVSLIVLAAGQGTRMNSDLPKVLHPLGAAPLLHHAMRAGQALDPARIVVVAGHGAEAVTKAARAFDETVDVVVQAEQLGTAHAVAQAAPLLAGVPGEAVVLYGDTPFVRTETLEAMLAARSRHAVVVLGFHARDPGRYGRLVTSGDTLEKIVEFKDATDEVLAISLCNSGVICAEAKLLFDLVAAVDNKNASGEYYLTDIVELARAQGHSAGVVICDESETLGINTRAQLAEAEAEFQKRARAEALEDGVTLTAPETVFFALDTHIGRDAVIAPNVVFGPGVTVESGAEIKAFCHLEGCHVSRGATVGPFARLRPGAELAEDVHVGNFVEIKNSVLDEGVKVGHLSYLGDAHVGEATNIGAGTITCNYDGVSKHRTEIGARAFIGSDTMLVAPVKIGAGAMTGSGSVITEDVPAEALALGRARQVNKPGFATKLMDLYKAAKAAKKGV</sequence>
<dbReference type="GO" id="GO:0000902">
    <property type="term" value="P:cell morphogenesis"/>
    <property type="evidence" value="ECO:0007669"/>
    <property type="project" value="UniProtKB-UniRule"/>
</dbReference>
<keyword evidence="8 18" id="KW-0677">Repeat</keyword>
<feature type="binding site" evidence="18">
    <location>
        <begin position="11"/>
        <end position="14"/>
    </location>
    <ligand>
        <name>UDP-N-acetyl-alpha-D-glucosamine</name>
        <dbReference type="ChEBI" id="CHEBI:57705"/>
    </ligand>
</feature>
<keyword evidence="4 18" id="KW-0963">Cytoplasm</keyword>
<comment type="pathway">
    <text evidence="18">Nucleotide-sugar biosynthesis; UDP-N-acetyl-alpha-D-glucosamine biosynthesis; N-acetyl-alpha-D-glucosamine 1-phosphate from alpha-D-glucosamine 6-phosphate (route II): step 2/2.</text>
</comment>
<feature type="binding site" evidence="18">
    <location>
        <position position="336"/>
    </location>
    <ligand>
        <name>UDP-N-acetyl-alpha-D-glucosamine</name>
        <dbReference type="ChEBI" id="CHEBI:57705"/>
    </ligand>
</feature>
<dbReference type="GO" id="GO:0019134">
    <property type="term" value="F:glucosamine-1-phosphate N-acetyltransferase activity"/>
    <property type="evidence" value="ECO:0007669"/>
    <property type="project" value="UniProtKB-UniRule"/>
</dbReference>
<dbReference type="GO" id="GO:0008360">
    <property type="term" value="P:regulation of cell shape"/>
    <property type="evidence" value="ECO:0007669"/>
    <property type="project" value="UniProtKB-KW"/>
</dbReference>
<dbReference type="NCBIfam" id="TIGR01173">
    <property type="entry name" value="glmU"/>
    <property type="match status" value="1"/>
</dbReference>
<feature type="binding site" evidence="18">
    <location>
        <position position="351"/>
    </location>
    <ligand>
        <name>UDP-N-acetyl-alpha-D-glucosamine</name>
        <dbReference type="ChEBI" id="CHEBI:57705"/>
    </ligand>
</feature>
<dbReference type="Pfam" id="PF00132">
    <property type="entry name" value="Hexapep"/>
    <property type="match status" value="2"/>
</dbReference>
<dbReference type="GO" id="GO:0006048">
    <property type="term" value="P:UDP-N-acetylglucosamine biosynthetic process"/>
    <property type="evidence" value="ECO:0007669"/>
    <property type="project" value="UniProtKB-UniPathway"/>
</dbReference>
<evidence type="ECO:0000256" key="6">
    <source>
        <dbReference type="ARBA" id="ARBA00022695"/>
    </source>
</evidence>
<dbReference type="AlphaFoldDB" id="A0A4U0YS19"/>
<feature type="binding site" evidence="18">
    <location>
        <position position="390"/>
    </location>
    <ligand>
        <name>acetyl-CoA</name>
        <dbReference type="ChEBI" id="CHEBI:57288"/>
    </ligand>
</feature>
<comment type="catalytic activity">
    <reaction evidence="16 18">
        <text>N-acetyl-alpha-D-glucosamine 1-phosphate + UTP + H(+) = UDP-N-acetyl-alpha-D-glucosamine + diphosphate</text>
        <dbReference type="Rhea" id="RHEA:13509"/>
        <dbReference type="ChEBI" id="CHEBI:15378"/>
        <dbReference type="ChEBI" id="CHEBI:33019"/>
        <dbReference type="ChEBI" id="CHEBI:46398"/>
        <dbReference type="ChEBI" id="CHEBI:57705"/>
        <dbReference type="ChEBI" id="CHEBI:57776"/>
        <dbReference type="EC" id="2.7.7.23"/>
    </reaction>
</comment>
<feature type="binding site" evidence="18">
    <location>
        <position position="157"/>
    </location>
    <ligand>
        <name>UDP-N-acetyl-alpha-D-glucosamine</name>
        <dbReference type="ChEBI" id="CHEBI:57705"/>
    </ligand>
</feature>
<dbReference type="RefSeq" id="WP_136793671.1">
    <property type="nucleotide sequence ID" value="NZ_SWAU01000195.1"/>
</dbReference>
<evidence type="ECO:0000256" key="5">
    <source>
        <dbReference type="ARBA" id="ARBA00022679"/>
    </source>
</evidence>
<evidence type="ECO:0000259" key="19">
    <source>
        <dbReference type="Pfam" id="PF12804"/>
    </source>
</evidence>
<dbReference type="Gene3D" id="3.90.550.10">
    <property type="entry name" value="Spore Coat Polysaccharide Biosynthesis Protein SpsA, Chain A"/>
    <property type="match status" value="1"/>
</dbReference>
<feature type="binding site" evidence="18">
    <location>
        <position position="25"/>
    </location>
    <ligand>
        <name>UDP-N-acetyl-alpha-D-glucosamine</name>
        <dbReference type="ChEBI" id="CHEBI:57705"/>
    </ligand>
</feature>
<evidence type="ECO:0000256" key="17">
    <source>
        <dbReference type="ARBA" id="ARBA00049628"/>
    </source>
</evidence>
<feature type="binding site" evidence="18">
    <location>
        <position position="408"/>
    </location>
    <ligand>
        <name>acetyl-CoA</name>
        <dbReference type="ChEBI" id="CHEBI:57288"/>
    </ligand>
</feature>
<feature type="binding site" evidence="18">
    <location>
        <position position="78"/>
    </location>
    <ligand>
        <name>UDP-N-acetyl-alpha-D-glucosamine</name>
        <dbReference type="ChEBI" id="CHEBI:57705"/>
    </ligand>
</feature>
<accession>A0A4U0YS19</accession>
<evidence type="ECO:0000256" key="10">
    <source>
        <dbReference type="ARBA" id="ARBA00022960"/>
    </source>
</evidence>
<keyword evidence="12 18" id="KW-0511">Multifunctional enzyme</keyword>
<feature type="active site" description="Proton acceptor" evidence="18">
    <location>
        <position position="348"/>
    </location>
</feature>
<feature type="domain" description="MobA-like NTP transferase" evidence="19">
    <location>
        <begin position="9"/>
        <end position="135"/>
    </location>
</feature>
<dbReference type="GO" id="GO:0071555">
    <property type="term" value="P:cell wall organization"/>
    <property type="evidence" value="ECO:0007669"/>
    <property type="project" value="UniProtKB-KW"/>
</dbReference>
<dbReference type="InterPro" id="IPR001451">
    <property type="entry name" value="Hexapep"/>
</dbReference>
<comment type="pathway">
    <text evidence="18">Nucleotide-sugar biosynthesis; UDP-N-acetyl-alpha-D-glucosamine biosynthesis; UDP-N-acetyl-alpha-D-glucosamine from N-acetyl-alpha-D-glucosamine 1-phosphate: step 1/1.</text>
</comment>
<evidence type="ECO:0000313" key="21">
    <source>
        <dbReference type="Proteomes" id="UP000306340"/>
    </source>
</evidence>
<dbReference type="GO" id="GO:0016020">
    <property type="term" value="C:membrane"/>
    <property type="evidence" value="ECO:0007669"/>
    <property type="project" value="GOC"/>
</dbReference>
<feature type="binding site" evidence="18">
    <location>
        <position position="229"/>
    </location>
    <ligand>
        <name>UDP-N-acetyl-alpha-D-glucosamine</name>
        <dbReference type="ChEBI" id="CHEBI:57705"/>
    </ligand>
</feature>
<comment type="catalytic activity">
    <reaction evidence="15 18">
        <text>alpha-D-glucosamine 1-phosphate + acetyl-CoA = N-acetyl-alpha-D-glucosamine 1-phosphate + CoA + H(+)</text>
        <dbReference type="Rhea" id="RHEA:13725"/>
        <dbReference type="ChEBI" id="CHEBI:15378"/>
        <dbReference type="ChEBI" id="CHEBI:57287"/>
        <dbReference type="ChEBI" id="CHEBI:57288"/>
        <dbReference type="ChEBI" id="CHEBI:57776"/>
        <dbReference type="ChEBI" id="CHEBI:58516"/>
        <dbReference type="EC" id="2.3.1.157"/>
    </reaction>
</comment>
<evidence type="ECO:0000256" key="3">
    <source>
        <dbReference type="ARBA" id="ARBA00007947"/>
    </source>
</evidence>
<dbReference type="SUPFAM" id="SSF53448">
    <property type="entry name" value="Nucleotide-diphospho-sugar transferases"/>
    <property type="match status" value="1"/>
</dbReference>
<dbReference type="CDD" id="cd03353">
    <property type="entry name" value="LbH_GlmU_C"/>
    <property type="match status" value="1"/>
</dbReference>
<reference evidence="20 21" key="1">
    <citation type="submission" date="2019-04" db="EMBL/GenBank/DDBJ databases">
        <title>Crypto-aerobic microbial life in anoxic (sulfidic) marine sediments.</title>
        <authorList>
            <person name="Bhattacharya S."/>
            <person name="Roy C."/>
            <person name="Mondal N."/>
            <person name="Sarkar J."/>
            <person name="Mandal S."/>
            <person name="Rameez M.J."/>
            <person name="Ghosh W."/>
        </authorList>
    </citation>
    <scope>NUCLEOTIDE SEQUENCE [LARGE SCALE GENOMIC DNA]</scope>
    <source>
        <strain evidence="20 21">SBBC</strain>
    </source>
</reference>
<evidence type="ECO:0000313" key="20">
    <source>
        <dbReference type="EMBL" id="TKA95362.1"/>
    </source>
</evidence>
<evidence type="ECO:0000256" key="2">
    <source>
        <dbReference type="ARBA" id="ARBA00007707"/>
    </source>
</evidence>
<evidence type="ECO:0000256" key="18">
    <source>
        <dbReference type="HAMAP-Rule" id="MF_01631"/>
    </source>
</evidence>
<dbReference type="InterPro" id="IPR018357">
    <property type="entry name" value="Hexapep_transf_CS"/>
</dbReference>
<dbReference type="InterPro" id="IPR025877">
    <property type="entry name" value="MobA-like_NTP_Trfase"/>
</dbReference>
<dbReference type="UniPathway" id="UPA00973"/>
<dbReference type="EC" id="2.3.1.157" evidence="18"/>
<evidence type="ECO:0000256" key="4">
    <source>
        <dbReference type="ARBA" id="ARBA00022490"/>
    </source>
</evidence>
<dbReference type="EMBL" id="SWAU01000195">
    <property type="protein sequence ID" value="TKA95362.1"/>
    <property type="molecule type" value="Genomic_DNA"/>
</dbReference>
<keyword evidence="5 18" id="KW-0808">Transferase</keyword>
<proteinExistence type="inferred from homology"/>
<evidence type="ECO:0000256" key="11">
    <source>
        <dbReference type="ARBA" id="ARBA00022984"/>
    </source>
</evidence>
<dbReference type="GO" id="GO:0000287">
    <property type="term" value="F:magnesium ion binding"/>
    <property type="evidence" value="ECO:0007669"/>
    <property type="project" value="UniProtKB-UniRule"/>
</dbReference>
<comment type="similarity">
    <text evidence="2 18">In the C-terminal section; belongs to the transferase hexapeptide repeat family.</text>
</comment>
<evidence type="ECO:0000256" key="13">
    <source>
        <dbReference type="ARBA" id="ARBA00023315"/>
    </source>
</evidence>
<dbReference type="HAMAP" id="MF_01631">
    <property type="entry name" value="GlmU"/>
    <property type="match status" value="1"/>
</dbReference>
<evidence type="ECO:0000256" key="8">
    <source>
        <dbReference type="ARBA" id="ARBA00022737"/>
    </source>
</evidence>
<dbReference type="UniPathway" id="UPA00113">
    <property type="reaction ID" value="UER00532"/>
</dbReference>
<feature type="binding site" evidence="18">
    <location>
        <begin position="83"/>
        <end position="84"/>
    </location>
    <ligand>
        <name>UDP-N-acetyl-alpha-D-glucosamine</name>
        <dbReference type="ChEBI" id="CHEBI:57705"/>
    </ligand>
</feature>
<evidence type="ECO:0000256" key="7">
    <source>
        <dbReference type="ARBA" id="ARBA00022723"/>
    </source>
</evidence>
<dbReference type="InterPro" id="IPR011004">
    <property type="entry name" value="Trimer_LpxA-like_sf"/>
</dbReference>
<dbReference type="CDD" id="cd02540">
    <property type="entry name" value="GT2_GlmU_N_bac"/>
    <property type="match status" value="1"/>
</dbReference>
<feature type="binding site" evidence="18">
    <location>
        <begin position="106"/>
        <end position="108"/>
    </location>
    <ligand>
        <name>UDP-N-acetyl-alpha-D-glucosamine</name>
        <dbReference type="ChEBI" id="CHEBI:57705"/>
    </ligand>
</feature>
<name>A0A4U0YS19_9RHOB</name>
<dbReference type="InterPro" id="IPR038009">
    <property type="entry name" value="GlmU_C_LbH"/>
</dbReference>
<feature type="binding site" evidence="18">
    <location>
        <begin position="371"/>
        <end position="372"/>
    </location>
    <ligand>
        <name>acetyl-CoA</name>
        <dbReference type="ChEBI" id="CHEBI:57288"/>
    </ligand>
</feature>
<dbReference type="InterPro" id="IPR029044">
    <property type="entry name" value="Nucleotide-diphossugar_trans"/>
</dbReference>
<keyword evidence="6 18" id="KW-0548">Nucleotidyltransferase</keyword>
<evidence type="ECO:0000256" key="16">
    <source>
        <dbReference type="ARBA" id="ARBA00048493"/>
    </source>
</evidence>
<keyword evidence="9 18" id="KW-0460">Magnesium</keyword>
<dbReference type="PROSITE" id="PS00101">
    <property type="entry name" value="HEXAPEP_TRANSFERASES"/>
    <property type="match status" value="1"/>
</dbReference>
<protein>
    <recommendedName>
        <fullName evidence="18">Bifunctional protein GlmU</fullName>
    </recommendedName>
    <domain>
        <recommendedName>
            <fullName evidence="18">UDP-N-acetylglucosamine pyrophosphorylase</fullName>
            <ecNumber evidence="18">2.7.7.23</ecNumber>
        </recommendedName>
        <alternativeName>
            <fullName evidence="18">N-acetylglucosamine-1-phosphate uridyltransferase</fullName>
        </alternativeName>
    </domain>
    <domain>
        <recommendedName>
            <fullName evidence="18">Glucosamine-1-phosphate N-acetyltransferase</fullName>
            <ecNumber evidence="18">2.3.1.157</ecNumber>
        </recommendedName>
    </domain>
</protein>
<evidence type="ECO:0000256" key="15">
    <source>
        <dbReference type="ARBA" id="ARBA00048247"/>
    </source>
</evidence>
<feature type="binding site" evidence="18">
    <location>
        <position position="425"/>
    </location>
    <ligand>
        <name>acetyl-CoA</name>
        <dbReference type="ChEBI" id="CHEBI:57288"/>
    </ligand>
</feature>
<dbReference type="GO" id="GO:0003977">
    <property type="term" value="F:UDP-N-acetylglucosamine diphosphorylase activity"/>
    <property type="evidence" value="ECO:0007669"/>
    <property type="project" value="UniProtKB-UniRule"/>
</dbReference>
<evidence type="ECO:0000256" key="1">
    <source>
        <dbReference type="ARBA" id="ARBA00004496"/>
    </source>
</evidence>
<comment type="subcellular location">
    <subcellularLocation>
        <location evidence="1 18">Cytoplasm</location>
    </subcellularLocation>
</comment>
<comment type="cofactor">
    <cofactor evidence="18">
        <name>Mg(2+)</name>
        <dbReference type="ChEBI" id="CHEBI:18420"/>
    </cofactor>
    <text evidence="18">Binds 1 Mg(2+) ion per subunit.</text>
</comment>
<organism evidence="20 21">
    <name type="scientific">Cereibacter changlensis</name>
    <dbReference type="NCBI Taxonomy" id="402884"/>
    <lineage>
        <taxon>Bacteria</taxon>
        <taxon>Pseudomonadati</taxon>
        <taxon>Pseudomonadota</taxon>
        <taxon>Alphaproteobacteria</taxon>
        <taxon>Rhodobacterales</taxon>
        <taxon>Paracoccaceae</taxon>
        <taxon>Cereibacter</taxon>
    </lineage>
</organism>
<dbReference type="PANTHER" id="PTHR43584">
    <property type="entry name" value="NUCLEOTIDYL TRANSFERASE"/>
    <property type="match status" value="1"/>
</dbReference>
<keyword evidence="13 18" id="KW-0012">Acyltransferase</keyword>
<feature type="binding site" evidence="18">
    <location>
        <position position="318"/>
    </location>
    <ligand>
        <name>UDP-N-acetyl-alpha-D-glucosamine</name>
        <dbReference type="ChEBI" id="CHEBI:57705"/>
    </ligand>
</feature>
<feature type="binding site" evidence="18">
    <location>
        <position position="108"/>
    </location>
    <ligand>
        <name>Mg(2+)</name>
        <dbReference type="ChEBI" id="CHEBI:18420"/>
    </ligand>
</feature>
<feature type="binding site" evidence="18">
    <location>
        <position position="172"/>
    </location>
    <ligand>
        <name>UDP-N-acetyl-alpha-D-glucosamine</name>
        <dbReference type="ChEBI" id="CHEBI:57705"/>
    </ligand>
</feature>
<dbReference type="Gene3D" id="2.160.10.10">
    <property type="entry name" value="Hexapeptide repeat proteins"/>
    <property type="match status" value="1"/>
</dbReference>
<comment type="subunit">
    <text evidence="18">Homotrimer.</text>
</comment>
<dbReference type="PANTHER" id="PTHR43584:SF3">
    <property type="entry name" value="BIFUNCTIONAL PROTEIN GLMU"/>
    <property type="match status" value="1"/>
</dbReference>
<feature type="binding site" evidence="18">
    <location>
        <position position="362"/>
    </location>
    <ligand>
        <name>UDP-N-acetyl-alpha-D-glucosamine</name>
        <dbReference type="ChEBI" id="CHEBI:57705"/>
    </ligand>
</feature>
<comment type="pathway">
    <text evidence="18">Bacterial outer membrane biogenesis; LPS lipid A biosynthesis.</text>
</comment>
<evidence type="ECO:0000256" key="12">
    <source>
        <dbReference type="ARBA" id="ARBA00023268"/>
    </source>
</evidence>
<dbReference type="InterPro" id="IPR050065">
    <property type="entry name" value="GlmU-like"/>
</dbReference>
<feature type="binding site" evidence="18">
    <location>
        <position position="229"/>
    </location>
    <ligand>
        <name>Mg(2+)</name>
        <dbReference type="ChEBI" id="CHEBI:18420"/>
    </ligand>
</feature>
<feature type="binding site" evidence="18">
    <location>
        <position position="365"/>
    </location>
    <ligand>
        <name>acetyl-CoA</name>
        <dbReference type="ChEBI" id="CHEBI:57288"/>
    </ligand>
</feature>
<dbReference type="GO" id="GO:0009252">
    <property type="term" value="P:peptidoglycan biosynthetic process"/>
    <property type="evidence" value="ECO:0007669"/>
    <property type="project" value="UniProtKB-UniRule"/>
</dbReference>
<dbReference type="Pfam" id="PF12804">
    <property type="entry name" value="NTP_transf_3"/>
    <property type="match status" value="1"/>
</dbReference>
<dbReference type="GO" id="GO:0009245">
    <property type="term" value="P:lipid A biosynthetic process"/>
    <property type="evidence" value="ECO:0007669"/>
    <property type="project" value="UniProtKB-UniRule"/>
</dbReference>
<comment type="caution">
    <text evidence="20">The sequence shown here is derived from an EMBL/GenBank/DDBJ whole genome shotgun (WGS) entry which is preliminary data.</text>
</comment>
<keyword evidence="11 18" id="KW-0573">Peptidoglycan synthesis</keyword>
<keyword evidence="7 18" id="KW-0479">Metal-binding</keyword>
<dbReference type="InterPro" id="IPR005882">
    <property type="entry name" value="Bifunctional_GlmU"/>
</dbReference>
<comment type="similarity">
    <text evidence="3 18">In the N-terminal section; belongs to the N-acetylglucosamine-1-phosphate uridyltransferase family.</text>
</comment>
<dbReference type="EC" id="2.7.7.23" evidence="18"/>
<dbReference type="NCBIfam" id="NF010933">
    <property type="entry name" value="PRK14353.1"/>
    <property type="match status" value="1"/>
</dbReference>
<evidence type="ECO:0000256" key="9">
    <source>
        <dbReference type="ARBA" id="ARBA00022842"/>
    </source>
</evidence>
<evidence type="ECO:0000256" key="14">
    <source>
        <dbReference type="ARBA" id="ARBA00023316"/>
    </source>
</evidence>
<feature type="region of interest" description="Pyrophosphorylase" evidence="18">
    <location>
        <begin position="1"/>
        <end position="231"/>
    </location>
</feature>
<comment type="function">
    <text evidence="17 18">Catalyzes the last two sequential reactions in the de novo biosynthetic pathway for UDP-N-acetylglucosamine (UDP-GlcNAc). The C-terminal domain catalyzes the transfer of acetyl group from acetyl coenzyme A to glucosamine-1-phosphate (GlcN-1-P) to produce N-acetylglucosamine-1-phosphate (GlcNAc-1-P), which is converted into UDP-GlcNAc by the transfer of uridine 5-monophosphate (from uridine 5-triphosphate), a reaction catalyzed by the N-terminal domain.</text>
</comment>
<keyword evidence="14 18" id="KW-0961">Cell wall biogenesis/degradation</keyword>